<dbReference type="AlphaFoldDB" id="A0A9E2W815"/>
<dbReference type="Proteomes" id="UP000812270">
    <property type="component" value="Unassembled WGS sequence"/>
</dbReference>
<protein>
    <submittedName>
        <fullName evidence="1">Uncharacterized protein</fullName>
    </submittedName>
</protein>
<gene>
    <name evidence="1" type="ORF">KTO63_09330</name>
</gene>
<organism evidence="1 2">
    <name type="scientific">Pinibacter aurantiacus</name>
    <dbReference type="NCBI Taxonomy" id="2851599"/>
    <lineage>
        <taxon>Bacteria</taxon>
        <taxon>Pseudomonadati</taxon>
        <taxon>Bacteroidota</taxon>
        <taxon>Chitinophagia</taxon>
        <taxon>Chitinophagales</taxon>
        <taxon>Chitinophagaceae</taxon>
        <taxon>Pinibacter</taxon>
    </lineage>
</organism>
<evidence type="ECO:0000313" key="2">
    <source>
        <dbReference type="Proteomes" id="UP000812270"/>
    </source>
</evidence>
<dbReference type="RefSeq" id="WP_217790990.1">
    <property type="nucleotide sequence ID" value="NZ_JAHSPG010000004.1"/>
</dbReference>
<evidence type="ECO:0000313" key="1">
    <source>
        <dbReference type="EMBL" id="MBV4357347.1"/>
    </source>
</evidence>
<comment type="caution">
    <text evidence="1">The sequence shown here is derived from an EMBL/GenBank/DDBJ whole genome shotgun (WGS) entry which is preliminary data.</text>
</comment>
<dbReference type="EMBL" id="JAHSPG010000004">
    <property type="protein sequence ID" value="MBV4357347.1"/>
    <property type="molecule type" value="Genomic_DNA"/>
</dbReference>
<proteinExistence type="predicted"/>
<accession>A0A9E2W815</accession>
<keyword evidence="2" id="KW-1185">Reference proteome</keyword>
<reference evidence="1" key="1">
    <citation type="submission" date="2021-06" db="EMBL/GenBank/DDBJ databases">
        <authorList>
            <person name="Huq M.A."/>
        </authorList>
    </citation>
    <scope>NUCLEOTIDE SEQUENCE</scope>
    <source>
        <strain evidence="1">MAH-26</strain>
    </source>
</reference>
<sequence length="80" mass="9248">MYKLESDGEEPFVIEVANTCFIIQPFQVEEGITFITTIREKEIRFEPDPETGDLKPDYYPIDVDRDVIDAIADGIEKYCL</sequence>
<name>A0A9E2W815_9BACT</name>